<feature type="region of interest" description="Disordered" evidence="1">
    <location>
        <begin position="568"/>
        <end position="587"/>
    </location>
</feature>
<feature type="signal peptide" evidence="2">
    <location>
        <begin position="1"/>
        <end position="31"/>
    </location>
</feature>
<feature type="compositionally biased region" description="Pro residues" evidence="1">
    <location>
        <begin position="473"/>
        <end position="482"/>
    </location>
</feature>
<feature type="region of interest" description="Disordered" evidence="1">
    <location>
        <begin position="130"/>
        <end position="241"/>
    </location>
</feature>
<feature type="compositionally biased region" description="Polar residues" evidence="1">
    <location>
        <begin position="574"/>
        <end position="587"/>
    </location>
</feature>
<accession>A0AAV4AH74</accession>
<feature type="region of interest" description="Disordered" evidence="1">
    <location>
        <begin position="370"/>
        <end position="416"/>
    </location>
</feature>
<keyword evidence="4" id="KW-1185">Reference proteome</keyword>
<feature type="compositionally biased region" description="Basic and acidic residues" evidence="1">
    <location>
        <begin position="398"/>
        <end position="414"/>
    </location>
</feature>
<feature type="chain" id="PRO_5043864824" evidence="2">
    <location>
        <begin position="32"/>
        <end position="629"/>
    </location>
</feature>
<keyword evidence="2" id="KW-0732">Signal</keyword>
<evidence type="ECO:0000313" key="3">
    <source>
        <dbReference type="EMBL" id="GFO06710.1"/>
    </source>
</evidence>
<dbReference type="EMBL" id="BLXT01003783">
    <property type="protein sequence ID" value="GFO06710.1"/>
    <property type="molecule type" value="Genomic_DNA"/>
</dbReference>
<comment type="caution">
    <text evidence="3">The sequence shown here is derived from an EMBL/GenBank/DDBJ whole genome shotgun (WGS) entry which is preliminary data.</text>
</comment>
<dbReference type="Pfam" id="PF01391">
    <property type="entry name" value="Collagen"/>
    <property type="match status" value="1"/>
</dbReference>
<dbReference type="AlphaFoldDB" id="A0AAV4AH74"/>
<dbReference type="InterPro" id="IPR008160">
    <property type="entry name" value="Collagen"/>
</dbReference>
<evidence type="ECO:0000256" key="1">
    <source>
        <dbReference type="SAM" id="MobiDB-lite"/>
    </source>
</evidence>
<feature type="compositionally biased region" description="Pro residues" evidence="1">
    <location>
        <begin position="216"/>
        <end position="234"/>
    </location>
</feature>
<feature type="region of interest" description="Disordered" evidence="1">
    <location>
        <begin position="464"/>
        <end position="484"/>
    </location>
</feature>
<gene>
    <name evidence="3" type="ORF">PoB_003321500</name>
</gene>
<dbReference type="Proteomes" id="UP000735302">
    <property type="component" value="Unassembled WGS sequence"/>
</dbReference>
<protein>
    <submittedName>
        <fullName evidence="3">Collagen alpha-1(Xxvi) chain-like</fullName>
    </submittedName>
</protein>
<keyword evidence="3" id="KW-0176">Collagen</keyword>
<proteinExistence type="predicted"/>
<organism evidence="3 4">
    <name type="scientific">Plakobranchus ocellatus</name>
    <dbReference type="NCBI Taxonomy" id="259542"/>
    <lineage>
        <taxon>Eukaryota</taxon>
        <taxon>Metazoa</taxon>
        <taxon>Spiralia</taxon>
        <taxon>Lophotrochozoa</taxon>
        <taxon>Mollusca</taxon>
        <taxon>Gastropoda</taxon>
        <taxon>Heterobranchia</taxon>
        <taxon>Euthyneura</taxon>
        <taxon>Panpulmonata</taxon>
        <taxon>Sacoglossa</taxon>
        <taxon>Placobranchoidea</taxon>
        <taxon>Plakobranchidae</taxon>
        <taxon>Plakobranchus</taxon>
    </lineage>
</organism>
<sequence length="629" mass="69090">MVSSAMDLKSHLVKNIMTCIVLLSSAVEVFAEQQGQSTAGTSGNWCAHVERKRIRCVRTHTTENSNSTGGSIVQKTTTYKWKDFVTWDCCPGFQGPECKQACFSCATLASMNNRINQAEQLLNDLNNRQSRITREKAPPVLLRSSIQSDGASVRQCPCEKGPPGPPGLPGQMGPRGDQGPRGHVGHRGPAGAQGPSGPAGPPGTPGRDGSCVQGPQGPPGPPGPWGIPGPPGKPGLPGLPAVVSEAGEAQEVRDGKFRGSGRASQAKHATYGYKVIEHLMGKIRKLEEGMREVYLLAPGLANVNMKLKELTQRVLDLEVQMDLPKWKSEAAWEDDRNGQPWKHDARMADEIGQDIDDTGNKQSSDTIYQDYSATEPPYPSQLYPSIDQTKPSSNVLHGADDRKPHSEKATHNPEEENEISAQYYVVCIEECLQKWIESIENSKDVISTANSHVLKERKRCEAECKKRQLSSPGTPPPPPPPLPDEEVVRAIFPNDPELLRALNQGHEQFYNCLKLRLSKHPEYVEKYNLYLRRNPIDTFDIEEGGHGQGKPTRRPFPVANTSSLVGWQADESQRSQNASKTSSTSNLESRSNNVKIFTFPMVSKQKSQASSVGIFTELFITMIFIAKLF</sequence>
<dbReference type="GO" id="GO:0005581">
    <property type="term" value="C:collagen trimer"/>
    <property type="evidence" value="ECO:0007669"/>
    <property type="project" value="UniProtKB-KW"/>
</dbReference>
<dbReference type="PANTHER" id="PTHR24637">
    <property type="entry name" value="COLLAGEN"/>
    <property type="match status" value="1"/>
</dbReference>
<evidence type="ECO:0000313" key="4">
    <source>
        <dbReference type="Proteomes" id="UP000735302"/>
    </source>
</evidence>
<reference evidence="3 4" key="1">
    <citation type="journal article" date="2021" name="Elife">
        <title>Chloroplast acquisition without the gene transfer in kleptoplastic sea slugs, Plakobranchus ocellatus.</title>
        <authorList>
            <person name="Maeda T."/>
            <person name="Takahashi S."/>
            <person name="Yoshida T."/>
            <person name="Shimamura S."/>
            <person name="Takaki Y."/>
            <person name="Nagai Y."/>
            <person name="Toyoda A."/>
            <person name="Suzuki Y."/>
            <person name="Arimoto A."/>
            <person name="Ishii H."/>
            <person name="Satoh N."/>
            <person name="Nishiyama T."/>
            <person name="Hasebe M."/>
            <person name="Maruyama T."/>
            <person name="Minagawa J."/>
            <person name="Obokata J."/>
            <person name="Shigenobu S."/>
        </authorList>
    </citation>
    <scope>NUCLEOTIDE SEQUENCE [LARGE SCALE GENOMIC DNA]</scope>
</reference>
<feature type="compositionally biased region" description="Polar residues" evidence="1">
    <location>
        <begin position="382"/>
        <end position="395"/>
    </location>
</feature>
<dbReference type="PANTHER" id="PTHR24637:SF377">
    <property type="entry name" value="COLLAGEN TYPE IX ALPHA 1 CHAIN"/>
    <property type="match status" value="1"/>
</dbReference>
<name>A0AAV4AH74_9GAST</name>
<evidence type="ECO:0000256" key="2">
    <source>
        <dbReference type="SAM" id="SignalP"/>
    </source>
</evidence>